<gene>
    <name evidence="7" type="ORF">CC1G_02995</name>
</gene>
<dbReference type="PANTHER" id="PTHR10019">
    <property type="entry name" value="SNF5"/>
    <property type="match status" value="1"/>
</dbReference>
<dbReference type="GO" id="GO:0006338">
    <property type="term" value="P:chromatin remodeling"/>
    <property type="evidence" value="ECO:0007669"/>
    <property type="project" value="InterPro"/>
</dbReference>
<keyword evidence="5" id="KW-0539">Nucleus</keyword>
<evidence type="ECO:0000256" key="1">
    <source>
        <dbReference type="ARBA" id="ARBA00004123"/>
    </source>
</evidence>
<dbReference type="InterPro" id="IPR006939">
    <property type="entry name" value="SNF5"/>
</dbReference>
<dbReference type="Proteomes" id="UP000001861">
    <property type="component" value="Unassembled WGS sequence"/>
</dbReference>
<evidence type="ECO:0000256" key="6">
    <source>
        <dbReference type="SAM" id="MobiDB-lite"/>
    </source>
</evidence>
<evidence type="ECO:0000256" key="3">
    <source>
        <dbReference type="ARBA" id="ARBA00023015"/>
    </source>
</evidence>
<dbReference type="eggNOG" id="KOG1649">
    <property type="taxonomic scope" value="Eukaryota"/>
</dbReference>
<dbReference type="OrthoDB" id="10258327at2759"/>
<evidence type="ECO:0000256" key="4">
    <source>
        <dbReference type="ARBA" id="ARBA00023163"/>
    </source>
</evidence>
<organism evidence="7 8">
    <name type="scientific">Coprinopsis cinerea (strain Okayama-7 / 130 / ATCC MYA-4618 / FGSC 9003)</name>
    <name type="common">Inky cap fungus</name>
    <name type="synonym">Hormographiella aspergillata</name>
    <dbReference type="NCBI Taxonomy" id="240176"/>
    <lineage>
        <taxon>Eukaryota</taxon>
        <taxon>Fungi</taxon>
        <taxon>Dikarya</taxon>
        <taxon>Basidiomycota</taxon>
        <taxon>Agaricomycotina</taxon>
        <taxon>Agaricomycetes</taxon>
        <taxon>Agaricomycetidae</taxon>
        <taxon>Agaricales</taxon>
        <taxon>Agaricineae</taxon>
        <taxon>Psathyrellaceae</taxon>
        <taxon>Coprinopsis</taxon>
    </lineage>
</organism>
<keyword evidence="8" id="KW-1185">Reference proteome</keyword>
<dbReference type="STRING" id="240176.A8NS10"/>
<evidence type="ECO:0000313" key="7">
    <source>
        <dbReference type="EMBL" id="EAU85972.2"/>
    </source>
</evidence>
<feature type="compositionally biased region" description="Acidic residues" evidence="6">
    <location>
        <begin position="170"/>
        <end position="183"/>
    </location>
</feature>
<dbReference type="KEGG" id="cci:CC1G_02995"/>
<dbReference type="VEuPathDB" id="FungiDB:CC1G_02995"/>
<comment type="subcellular location">
    <subcellularLocation>
        <location evidence="1">Nucleus</location>
    </subcellularLocation>
</comment>
<feature type="region of interest" description="Disordered" evidence="6">
    <location>
        <begin position="430"/>
        <end position="455"/>
    </location>
</feature>
<keyword evidence="4" id="KW-0804">Transcription</keyword>
<evidence type="ECO:0000256" key="2">
    <source>
        <dbReference type="ARBA" id="ARBA00010239"/>
    </source>
</evidence>
<dbReference type="RefSeq" id="XP_001835907.2">
    <property type="nucleotide sequence ID" value="XM_001835855.2"/>
</dbReference>
<name>A8NS10_COPC7</name>
<sequence>MSAGSTAYVAPAPQLAQSKAYMRNIQAWSAASSPKPTASMSSRPSRARSTRNAGSGTPTPTTPVPTMPIAATSSATSYVQPIYSHSHPVVPMQVQQPIQQPSVPMNPPKAPLPTVPQALQSTYASRMKTGVSLLVQPIFQSTTLALLSGTGRPSRRGAVINYADPGSGDDLPDAGELDSDDSEFQANGGGRSSSRQQQGRGYASPAPQANARPENEELDQSYLGMQPPARFIKAKPIPIGLGGPTMHEYPPPDRVIAQAQKRASLVPIRVEFETETHRIRDCFAWNINEDLIKPETFARIFCNDLDLPLIPWAETVANQIKAQIEEYQDVASMEIGMDSALSPEEMAEPGDELPECRVIVSIDVQIANHHLLDHIEWDLLSPLTPEEFARGLCADLGLTGEAAPLIAHAVHEELVKHKRDAVEWGVIGGPTAHDGKEATPALGEPAQPEKRDRSGYSLLKDKTGLGLGWGRAPRDGRGPKVLRSVWRDWQEAEEFSTSFDLLTAEDLEKREIERERASRRLRRETSKFQSIATGRMRNLRYR</sequence>
<dbReference type="InParanoid" id="A8NS10"/>
<evidence type="ECO:0000256" key="5">
    <source>
        <dbReference type="ARBA" id="ARBA00023242"/>
    </source>
</evidence>
<dbReference type="Pfam" id="PF04855">
    <property type="entry name" value="SNF5"/>
    <property type="match status" value="1"/>
</dbReference>
<proteinExistence type="inferred from homology"/>
<feature type="region of interest" description="Disordered" evidence="6">
    <location>
        <begin position="148"/>
        <end position="217"/>
    </location>
</feature>
<dbReference type="GO" id="GO:0000228">
    <property type="term" value="C:nuclear chromosome"/>
    <property type="evidence" value="ECO:0007669"/>
    <property type="project" value="InterPro"/>
</dbReference>
<feature type="compositionally biased region" description="Low complexity" evidence="6">
    <location>
        <begin position="192"/>
        <end position="201"/>
    </location>
</feature>
<comment type="caution">
    <text evidence="7">The sequence shown here is derived from an EMBL/GenBank/DDBJ whole genome shotgun (WGS) entry which is preliminary data.</text>
</comment>
<dbReference type="GeneID" id="6012442"/>
<dbReference type="FunCoup" id="A8NS10">
    <property type="interactions" value="503"/>
</dbReference>
<feature type="region of interest" description="Disordered" evidence="6">
    <location>
        <begin position="29"/>
        <end position="66"/>
    </location>
</feature>
<dbReference type="HOGENOM" id="CLU_032229_1_0_1"/>
<protein>
    <submittedName>
        <fullName evidence="7">Snr1</fullName>
    </submittedName>
</protein>
<comment type="similarity">
    <text evidence="2">Belongs to the SNF5 family.</text>
</comment>
<keyword evidence="3" id="KW-0805">Transcription regulation</keyword>
<dbReference type="AlphaFoldDB" id="A8NS10"/>
<reference evidence="7 8" key="1">
    <citation type="journal article" date="2010" name="Proc. Natl. Acad. Sci. U.S.A.">
        <title>Insights into evolution of multicellular fungi from the assembled chromosomes of the mushroom Coprinopsis cinerea (Coprinus cinereus).</title>
        <authorList>
            <person name="Stajich J.E."/>
            <person name="Wilke S.K."/>
            <person name="Ahren D."/>
            <person name="Au C.H."/>
            <person name="Birren B.W."/>
            <person name="Borodovsky M."/>
            <person name="Burns C."/>
            <person name="Canback B."/>
            <person name="Casselton L.A."/>
            <person name="Cheng C.K."/>
            <person name="Deng J."/>
            <person name="Dietrich F.S."/>
            <person name="Fargo D.C."/>
            <person name="Farman M.L."/>
            <person name="Gathman A.C."/>
            <person name="Goldberg J."/>
            <person name="Guigo R."/>
            <person name="Hoegger P.J."/>
            <person name="Hooker J.B."/>
            <person name="Huggins A."/>
            <person name="James T.Y."/>
            <person name="Kamada T."/>
            <person name="Kilaru S."/>
            <person name="Kodira C."/>
            <person name="Kues U."/>
            <person name="Kupfer D."/>
            <person name="Kwan H.S."/>
            <person name="Lomsadze A."/>
            <person name="Li W."/>
            <person name="Lilly W.W."/>
            <person name="Ma L.J."/>
            <person name="Mackey A.J."/>
            <person name="Manning G."/>
            <person name="Martin F."/>
            <person name="Muraguchi H."/>
            <person name="Natvig D.O."/>
            <person name="Palmerini H."/>
            <person name="Ramesh M.A."/>
            <person name="Rehmeyer C.J."/>
            <person name="Roe B.A."/>
            <person name="Shenoy N."/>
            <person name="Stanke M."/>
            <person name="Ter-Hovhannisyan V."/>
            <person name="Tunlid A."/>
            <person name="Velagapudi R."/>
            <person name="Vision T.J."/>
            <person name="Zeng Q."/>
            <person name="Zolan M.E."/>
            <person name="Pukkila P.J."/>
        </authorList>
    </citation>
    <scope>NUCLEOTIDE SEQUENCE [LARGE SCALE GENOMIC DNA]</scope>
    <source>
        <strain evidence="8">Okayama-7 / 130 / ATCC MYA-4618 / FGSC 9003</strain>
    </source>
</reference>
<dbReference type="OMA" id="VEVQGIW"/>
<dbReference type="EMBL" id="AACS02000008">
    <property type="protein sequence ID" value="EAU85972.2"/>
    <property type="molecule type" value="Genomic_DNA"/>
</dbReference>
<evidence type="ECO:0000313" key="8">
    <source>
        <dbReference type="Proteomes" id="UP000001861"/>
    </source>
</evidence>
<accession>A8NS10</accession>